<dbReference type="PANTHER" id="PTHR34981:SF1">
    <property type="entry name" value="CELL DIVISION PROTEIN ZAPA"/>
    <property type="match status" value="1"/>
</dbReference>
<evidence type="ECO:0000256" key="5">
    <source>
        <dbReference type="ARBA" id="ARBA00023210"/>
    </source>
</evidence>
<reference evidence="10 11" key="1">
    <citation type="submission" date="2020-08" db="EMBL/GenBank/DDBJ databases">
        <title>Genomic Encyclopedia of Type Strains, Phase IV (KMG-IV): sequencing the most valuable type-strain genomes for metagenomic binning, comparative biology and taxonomic classification.</title>
        <authorList>
            <person name="Goeker M."/>
        </authorList>
    </citation>
    <scope>NUCLEOTIDE SEQUENCE [LARGE SCALE GENOMIC DNA]</scope>
    <source>
        <strain evidence="10 11">DSM 102255</strain>
    </source>
</reference>
<organism evidence="10 11">
    <name type="scientific">Sphingobium subterraneum</name>
    <dbReference type="NCBI Taxonomy" id="627688"/>
    <lineage>
        <taxon>Bacteria</taxon>
        <taxon>Pseudomonadati</taxon>
        <taxon>Pseudomonadota</taxon>
        <taxon>Alphaproteobacteria</taxon>
        <taxon>Sphingomonadales</taxon>
        <taxon>Sphingomonadaceae</taxon>
        <taxon>Sphingobium</taxon>
    </lineage>
</organism>
<dbReference type="Pfam" id="PF05164">
    <property type="entry name" value="ZapA"/>
    <property type="match status" value="1"/>
</dbReference>
<evidence type="ECO:0000256" key="2">
    <source>
        <dbReference type="ARBA" id="ARBA00015195"/>
    </source>
</evidence>
<comment type="function">
    <text evidence="7">Activator of cell division through the inhibition of FtsZ GTPase activity, therefore promoting FtsZ assembly into bundles of protofilaments necessary for the formation of the division Z ring. It is recruited early at mid-cell but it is not essential for cell division.</text>
</comment>
<keyword evidence="3" id="KW-0963">Cytoplasm</keyword>
<dbReference type="GO" id="GO:0032153">
    <property type="term" value="C:cell division site"/>
    <property type="evidence" value="ECO:0007669"/>
    <property type="project" value="TreeGrafter"/>
</dbReference>
<evidence type="ECO:0000256" key="6">
    <source>
        <dbReference type="ARBA" id="ARBA00023306"/>
    </source>
</evidence>
<dbReference type="GO" id="GO:0043093">
    <property type="term" value="P:FtsZ-dependent cytokinesis"/>
    <property type="evidence" value="ECO:0007669"/>
    <property type="project" value="TreeGrafter"/>
</dbReference>
<sequence>MAEVQISVGGRQYAMHCRDGDEIHLSRLAELVDTKVASARQASPGLTEVRQLLFAAILLADELHDEKSRARGEQSSLDLRPVDSDGEDALAARLNHMAERIEALAGQLAG</sequence>
<evidence type="ECO:0000256" key="1">
    <source>
        <dbReference type="ARBA" id="ARBA00004496"/>
    </source>
</evidence>
<dbReference type="GO" id="GO:0000917">
    <property type="term" value="P:division septum assembly"/>
    <property type="evidence" value="ECO:0007669"/>
    <property type="project" value="UniProtKB-KW"/>
</dbReference>
<dbReference type="AlphaFoldDB" id="A0A841IVI4"/>
<dbReference type="InterPro" id="IPR007838">
    <property type="entry name" value="Cell_div_ZapA-like"/>
</dbReference>
<comment type="caution">
    <text evidence="10">The sequence shown here is derived from an EMBL/GenBank/DDBJ whole genome shotgun (WGS) entry which is preliminary data.</text>
</comment>
<dbReference type="GO" id="GO:0000921">
    <property type="term" value="P:septin ring assembly"/>
    <property type="evidence" value="ECO:0007669"/>
    <property type="project" value="TreeGrafter"/>
</dbReference>
<protein>
    <recommendedName>
        <fullName evidence="2">Cell division protein ZapA</fullName>
    </recommendedName>
    <alternativeName>
        <fullName evidence="9">Z ring-associated protein ZapA</fullName>
    </alternativeName>
</protein>
<dbReference type="Proteomes" id="UP000552700">
    <property type="component" value="Unassembled WGS sequence"/>
</dbReference>
<keyword evidence="11" id="KW-1185">Reference proteome</keyword>
<keyword evidence="6" id="KW-0131">Cell cycle</keyword>
<evidence type="ECO:0000256" key="8">
    <source>
        <dbReference type="ARBA" id="ARBA00026068"/>
    </source>
</evidence>
<evidence type="ECO:0000256" key="4">
    <source>
        <dbReference type="ARBA" id="ARBA00022618"/>
    </source>
</evidence>
<gene>
    <name evidence="10" type="ORF">FHS92_000384</name>
</gene>
<dbReference type="RefSeq" id="WP_184077007.1">
    <property type="nucleotide sequence ID" value="NZ_JACIJP010000001.1"/>
</dbReference>
<evidence type="ECO:0000313" key="11">
    <source>
        <dbReference type="Proteomes" id="UP000552700"/>
    </source>
</evidence>
<evidence type="ECO:0000256" key="3">
    <source>
        <dbReference type="ARBA" id="ARBA00022490"/>
    </source>
</evidence>
<proteinExistence type="predicted"/>
<dbReference type="SUPFAM" id="SSF102829">
    <property type="entry name" value="Cell division protein ZapA-like"/>
    <property type="match status" value="1"/>
</dbReference>
<evidence type="ECO:0000313" key="10">
    <source>
        <dbReference type="EMBL" id="MBB6122677.1"/>
    </source>
</evidence>
<comment type="subunit">
    <text evidence="8">Homodimer. Interacts with FtsZ.</text>
</comment>
<comment type="subcellular location">
    <subcellularLocation>
        <location evidence="1">Cytoplasm</location>
    </subcellularLocation>
</comment>
<dbReference type="GO" id="GO:0030428">
    <property type="term" value="C:cell septum"/>
    <property type="evidence" value="ECO:0007669"/>
    <property type="project" value="TreeGrafter"/>
</dbReference>
<dbReference type="PANTHER" id="PTHR34981">
    <property type="entry name" value="CELL DIVISION PROTEIN ZAPA"/>
    <property type="match status" value="1"/>
</dbReference>
<dbReference type="GO" id="GO:0005829">
    <property type="term" value="C:cytosol"/>
    <property type="evidence" value="ECO:0007669"/>
    <property type="project" value="TreeGrafter"/>
</dbReference>
<dbReference type="EMBL" id="JACIJP010000001">
    <property type="protein sequence ID" value="MBB6122677.1"/>
    <property type="molecule type" value="Genomic_DNA"/>
</dbReference>
<evidence type="ECO:0000256" key="9">
    <source>
        <dbReference type="ARBA" id="ARBA00033158"/>
    </source>
</evidence>
<dbReference type="InterPro" id="IPR042233">
    <property type="entry name" value="Cell_div_ZapA_N"/>
</dbReference>
<keyword evidence="5" id="KW-0717">Septation</keyword>
<keyword evidence="4 10" id="KW-0132">Cell division</keyword>
<dbReference type="Gene3D" id="3.30.160.880">
    <property type="entry name" value="Cell division protein ZapA protomer, N-terminal domain"/>
    <property type="match status" value="1"/>
</dbReference>
<dbReference type="InterPro" id="IPR036192">
    <property type="entry name" value="Cell_div_ZapA-like_sf"/>
</dbReference>
<evidence type="ECO:0000256" key="7">
    <source>
        <dbReference type="ARBA" id="ARBA00024910"/>
    </source>
</evidence>
<accession>A0A841IVI4</accession>
<name>A0A841IVI4_9SPHN</name>